<name>A0A0E9R511_ANGAN</name>
<sequence length="29" mass="3344">MGYWSKLNIQEGCWTLTHGTAAWLCSLWS</sequence>
<proteinExistence type="predicted"/>
<protein>
    <submittedName>
        <fullName evidence="1">Uncharacterized protein</fullName>
    </submittedName>
</protein>
<dbReference type="AlphaFoldDB" id="A0A0E9R511"/>
<reference evidence="1" key="1">
    <citation type="submission" date="2014-11" db="EMBL/GenBank/DDBJ databases">
        <authorList>
            <person name="Amaro Gonzalez C."/>
        </authorList>
    </citation>
    <scope>NUCLEOTIDE SEQUENCE</scope>
</reference>
<reference evidence="1" key="2">
    <citation type="journal article" date="2015" name="Fish Shellfish Immunol.">
        <title>Early steps in the European eel (Anguilla anguilla)-Vibrio vulnificus interaction in the gills: Role of the RtxA13 toxin.</title>
        <authorList>
            <person name="Callol A."/>
            <person name="Pajuelo D."/>
            <person name="Ebbesson L."/>
            <person name="Teles M."/>
            <person name="MacKenzie S."/>
            <person name="Amaro C."/>
        </authorList>
    </citation>
    <scope>NUCLEOTIDE SEQUENCE</scope>
</reference>
<organism evidence="1">
    <name type="scientific">Anguilla anguilla</name>
    <name type="common">European freshwater eel</name>
    <name type="synonym">Muraena anguilla</name>
    <dbReference type="NCBI Taxonomy" id="7936"/>
    <lineage>
        <taxon>Eukaryota</taxon>
        <taxon>Metazoa</taxon>
        <taxon>Chordata</taxon>
        <taxon>Craniata</taxon>
        <taxon>Vertebrata</taxon>
        <taxon>Euteleostomi</taxon>
        <taxon>Actinopterygii</taxon>
        <taxon>Neopterygii</taxon>
        <taxon>Teleostei</taxon>
        <taxon>Anguilliformes</taxon>
        <taxon>Anguillidae</taxon>
        <taxon>Anguilla</taxon>
    </lineage>
</organism>
<dbReference type="EMBL" id="GBXM01084740">
    <property type="protein sequence ID" value="JAH23837.1"/>
    <property type="molecule type" value="Transcribed_RNA"/>
</dbReference>
<accession>A0A0E9R511</accession>
<evidence type="ECO:0000313" key="1">
    <source>
        <dbReference type="EMBL" id="JAH23837.1"/>
    </source>
</evidence>